<comment type="similarity">
    <text evidence="2">Belongs to the TALE/BELL homeobox family.</text>
</comment>
<dbReference type="InterPro" id="IPR001356">
    <property type="entry name" value="HD"/>
</dbReference>
<dbReference type="SMART" id="SM00574">
    <property type="entry name" value="POX"/>
    <property type="match status" value="1"/>
</dbReference>
<evidence type="ECO:0000256" key="5">
    <source>
        <dbReference type="ARBA" id="ARBA00023155"/>
    </source>
</evidence>
<comment type="caution">
    <text evidence="10">The sequence shown here is derived from an EMBL/GenBank/DDBJ whole genome shotgun (WGS) entry which is preliminary data.</text>
</comment>
<evidence type="ECO:0000313" key="11">
    <source>
        <dbReference type="Proteomes" id="UP001627284"/>
    </source>
</evidence>
<dbReference type="InterPro" id="IPR008422">
    <property type="entry name" value="KN_HD"/>
</dbReference>
<feature type="domain" description="Homeobox" evidence="9">
    <location>
        <begin position="514"/>
        <end position="577"/>
    </location>
</feature>
<accession>A0ABD2TEP8</accession>
<comment type="subcellular location">
    <subcellularLocation>
        <location evidence="1 8">Nucleus</location>
    </subcellularLocation>
</comment>
<feature type="DNA-binding region" description="Homeobox" evidence="8">
    <location>
        <begin position="516"/>
        <end position="578"/>
    </location>
</feature>
<evidence type="ECO:0000256" key="4">
    <source>
        <dbReference type="ARBA" id="ARBA00023125"/>
    </source>
</evidence>
<dbReference type="CDD" id="cd00086">
    <property type="entry name" value="homeodomain"/>
    <property type="match status" value="1"/>
</dbReference>
<evidence type="ECO:0000256" key="1">
    <source>
        <dbReference type="ARBA" id="ARBA00004123"/>
    </source>
</evidence>
<dbReference type="EMBL" id="JBJKTR010000011">
    <property type="protein sequence ID" value="KAL3354586.1"/>
    <property type="molecule type" value="Genomic_DNA"/>
</dbReference>
<dbReference type="AlphaFoldDB" id="A0ABD2TEP8"/>
<organism evidence="10 11">
    <name type="scientific">Solanum stoloniferum</name>
    <dbReference type="NCBI Taxonomy" id="62892"/>
    <lineage>
        <taxon>Eukaryota</taxon>
        <taxon>Viridiplantae</taxon>
        <taxon>Streptophyta</taxon>
        <taxon>Embryophyta</taxon>
        <taxon>Tracheophyta</taxon>
        <taxon>Spermatophyta</taxon>
        <taxon>Magnoliopsida</taxon>
        <taxon>eudicotyledons</taxon>
        <taxon>Gunneridae</taxon>
        <taxon>Pentapetalae</taxon>
        <taxon>asterids</taxon>
        <taxon>lamiids</taxon>
        <taxon>Solanales</taxon>
        <taxon>Solanaceae</taxon>
        <taxon>Solanoideae</taxon>
        <taxon>Solaneae</taxon>
        <taxon>Solanum</taxon>
    </lineage>
</organism>
<protein>
    <recommendedName>
        <fullName evidence="9">Homeobox domain-containing protein</fullName>
    </recommendedName>
</protein>
<dbReference type="PROSITE" id="PS50071">
    <property type="entry name" value="HOMEOBOX_2"/>
    <property type="match status" value="1"/>
</dbReference>
<gene>
    <name evidence="10" type="ORF">AABB24_018975</name>
</gene>
<feature type="non-terminal residue" evidence="10">
    <location>
        <position position="1"/>
    </location>
</feature>
<dbReference type="FunFam" id="1.10.10.60:FF:000117">
    <property type="entry name" value="BEL1-like homeodomain protein 9"/>
    <property type="match status" value="1"/>
</dbReference>
<evidence type="ECO:0000256" key="8">
    <source>
        <dbReference type="PROSITE-ProRule" id="PRU00108"/>
    </source>
</evidence>
<evidence type="ECO:0000256" key="2">
    <source>
        <dbReference type="ARBA" id="ARBA00006454"/>
    </source>
</evidence>
<dbReference type="Proteomes" id="UP001627284">
    <property type="component" value="Unassembled WGS sequence"/>
</dbReference>
<dbReference type="GO" id="GO:0003677">
    <property type="term" value="F:DNA binding"/>
    <property type="evidence" value="ECO:0007669"/>
    <property type="project" value="UniProtKB-UniRule"/>
</dbReference>
<keyword evidence="7 8" id="KW-0539">Nucleus</keyword>
<dbReference type="Pfam" id="PF05920">
    <property type="entry name" value="Homeobox_KN"/>
    <property type="match status" value="1"/>
</dbReference>
<dbReference type="InterPro" id="IPR050224">
    <property type="entry name" value="TALE_homeobox"/>
</dbReference>
<evidence type="ECO:0000256" key="6">
    <source>
        <dbReference type="ARBA" id="ARBA00023163"/>
    </source>
</evidence>
<proteinExistence type="inferred from homology"/>
<keyword evidence="11" id="KW-1185">Reference proteome</keyword>
<dbReference type="GO" id="GO:0005634">
    <property type="term" value="C:nucleus"/>
    <property type="evidence" value="ECO:0007669"/>
    <property type="project" value="UniProtKB-SubCell"/>
</dbReference>
<evidence type="ECO:0000313" key="10">
    <source>
        <dbReference type="EMBL" id="KAL3354586.1"/>
    </source>
</evidence>
<evidence type="ECO:0000256" key="3">
    <source>
        <dbReference type="ARBA" id="ARBA00023015"/>
    </source>
</evidence>
<dbReference type="Pfam" id="PF07526">
    <property type="entry name" value="POX"/>
    <property type="match status" value="1"/>
</dbReference>
<reference evidence="10 11" key="1">
    <citation type="submission" date="2024-05" db="EMBL/GenBank/DDBJ databases">
        <title>De novo assembly of an allotetraploid wild potato.</title>
        <authorList>
            <person name="Hosaka A.J."/>
        </authorList>
    </citation>
    <scope>NUCLEOTIDE SEQUENCE [LARGE SCALE GENOMIC DNA]</scope>
    <source>
        <tissue evidence="10">Young leaves</tissue>
    </source>
</reference>
<keyword evidence="3" id="KW-0805">Transcription regulation</keyword>
<keyword evidence="4 8" id="KW-0238">DNA-binding</keyword>
<sequence>IIKYIYLYIYIYTYIFSPETSSESSPAQLYRTFCNNLFSLLYILEMSDQVSEFHVAQHSRRERLRITNSEELEIIHQPYQYGNISYDPSVVLSSSEMINFSSTTSSSTGGLQHSSCGWNNVTNFNSSGSGGIETSNNLSPMFVGVGGVEGGVLSASLNLNSSTIDVKPYFYGGGYNEMQQQSVSDAITSNAEFSSSVLYHDTLQEVVKSATVGNQGVDTRRVGSWMENESGLKVSNYMDQSHHLYDKNCGLGSNFRTNVSDNSSVQGLALSLSPVPRTNTLQQMEKRNNVIVPENFAIAHRSAVPLGPFTGYATILKSSKFLRPAQQLLDELCELAAAGSSNVVKCSNFSKKVRDGFRVSCDVNAAAESSSGGGGGGGDSSGLNESNVCPEYLQKKAKLIFMQEEICKKYKQYHQQMQMVVSSFETVAGLSAATPYISFALKTVSQHFKSLRNAITDHLKNIRQALGEDLPSPASGMSNKADGNSSRLKFVDQTSLHKQKSGGGAGVAFLESQQHVWRPQRGLPERAVAILRAWLFDHFLHPYPTDSDKHMLASQTGLTRNQVSNWFINARVRVWKPMVEEIHMLETKGGDQTRKSDVNKLVTERTSHVSRGQHFSNVLLNMSGVVMPEKQEDCQGLIGPSERLDESSSDHHMWRNEEKRSRIECHNISAASSMDGSLMGFVPYQRNALDIGGNIGAVSLTLGLRQNAEAAQQQQQLQLHEHRLRQQFGGHMIHDFVD</sequence>
<dbReference type="InterPro" id="IPR009057">
    <property type="entry name" value="Homeodomain-like_sf"/>
</dbReference>
<dbReference type="Gene3D" id="1.10.10.60">
    <property type="entry name" value="Homeodomain-like"/>
    <property type="match status" value="1"/>
</dbReference>
<keyword evidence="6" id="KW-0804">Transcription</keyword>
<evidence type="ECO:0000256" key="7">
    <source>
        <dbReference type="ARBA" id="ARBA00023242"/>
    </source>
</evidence>
<dbReference type="InterPro" id="IPR006563">
    <property type="entry name" value="POX_dom"/>
</dbReference>
<dbReference type="PANTHER" id="PTHR11850">
    <property type="entry name" value="HOMEOBOX PROTEIN TRANSCRIPTION FACTORS"/>
    <property type="match status" value="1"/>
</dbReference>
<dbReference type="SMART" id="SM00389">
    <property type="entry name" value="HOX"/>
    <property type="match status" value="1"/>
</dbReference>
<name>A0ABD2TEP8_9SOLN</name>
<evidence type="ECO:0000259" key="9">
    <source>
        <dbReference type="PROSITE" id="PS50071"/>
    </source>
</evidence>
<keyword evidence="5 8" id="KW-0371">Homeobox</keyword>
<dbReference type="SUPFAM" id="SSF46689">
    <property type="entry name" value="Homeodomain-like"/>
    <property type="match status" value="1"/>
</dbReference>